<dbReference type="InterPro" id="IPR036097">
    <property type="entry name" value="HisK_dim/P_sf"/>
</dbReference>
<dbReference type="InterPro" id="IPR003594">
    <property type="entry name" value="HATPase_dom"/>
</dbReference>
<keyword evidence="8" id="KW-0418">Kinase</keyword>
<dbReference type="SUPFAM" id="SSF55874">
    <property type="entry name" value="ATPase domain of HSP90 chaperone/DNA topoisomerase II/histidine kinase"/>
    <property type="match status" value="1"/>
</dbReference>
<keyword evidence="6" id="KW-0732">Signal</keyword>
<keyword evidence="9" id="KW-1185">Reference proteome</keyword>
<dbReference type="EC" id="2.7.13.3" evidence="2"/>
<feature type="transmembrane region" description="Helical" evidence="5">
    <location>
        <begin position="237"/>
        <end position="257"/>
    </location>
</feature>
<dbReference type="Pfam" id="PF00512">
    <property type="entry name" value="HisKA"/>
    <property type="match status" value="1"/>
</dbReference>
<dbReference type="SMART" id="SM00387">
    <property type="entry name" value="HATPase_c"/>
    <property type="match status" value="1"/>
</dbReference>
<keyword evidence="5" id="KW-0472">Membrane</keyword>
<feature type="transmembrane region" description="Helical" evidence="5">
    <location>
        <begin position="296"/>
        <end position="314"/>
    </location>
</feature>
<evidence type="ECO:0000259" key="7">
    <source>
        <dbReference type="PROSITE" id="PS50109"/>
    </source>
</evidence>
<evidence type="ECO:0000256" key="5">
    <source>
        <dbReference type="SAM" id="Phobius"/>
    </source>
</evidence>
<feature type="transmembrane region" description="Helical" evidence="5">
    <location>
        <begin position="349"/>
        <end position="373"/>
    </location>
</feature>
<accession>A0A7K1SQ06</accession>
<proteinExistence type="predicted"/>
<dbReference type="EMBL" id="WPIN01000028">
    <property type="protein sequence ID" value="MVM35895.1"/>
    <property type="molecule type" value="Genomic_DNA"/>
</dbReference>
<dbReference type="InterPro" id="IPR003661">
    <property type="entry name" value="HisK_dim/P_dom"/>
</dbReference>
<dbReference type="AlphaFoldDB" id="A0A7K1SQ06"/>
<keyword evidence="4" id="KW-0175">Coiled coil</keyword>
<comment type="caution">
    <text evidence="8">The sequence shown here is derived from an EMBL/GenBank/DDBJ whole genome shotgun (WGS) entry which is preliminary data.</text>
</comment>
<keyword evidence="5" id="KW-1133">Transmembrane helix</keyword>
<organism evidence="8 9">
    <name type="scientific">Spirosoma arboris</name>
    <dbReference type="NCBI Taxonomy" id="2682092"/>
    <lineage>
        <taxon>Bacteria</taxon>
        <taxon>Pseudomonadati</taxon>
        <taxon>Bacteroidota</taxon>
        <taxon>Cytophagia</taxon>
        <taxon>Cytophagales</taxon>
        <taxon>Cytophagaceae</taxon>
        <taxon>Spirosoma</taxon>
    </lineage>
</organism>
<feature type="coiled-coil region" evidence="4">
    <location>
        <begin position="415"/>
        <end position="449"/>
    </location>
</feature>
<evidence type="ECO:0000256" key="2">
    <source>
        <dbReference type="ARBA" id="ARBA00012438"/>
    </source>
</evidence>
<dbReference type="PANTHER" id="PTHR43065:SF42">
    <property type="entry name" value="TWO-COMPONENT SENSOR PPRA"/>
    <property type="match status" value="1"/>
</dbReference>
<dbReference type="PROSITE" id="PS50109">
    <property type="entry name" value="HIS_KIN"/>
    <property type="match status" value="1"/>
</dbReference>
<comment type="catalytic activity">
    <reaction evidence="1">
        <text>ATP + protein L-histidine = ADP + protein N-phospho-L-histidine.</text>
        <dbReference type="EC" id="2.7.13.3"/>
    </reaction>
</comment>
<dbReference type="CDD" id="cd00082">
    <property type="entry name" value="HisKA"/>
    <property type="match status" value="1"/>
</dbReference>
<reference evidence="8 9" key="1">
    <citation type="submission" date="2019-12" db="EMBL/GenBank/DDBJ databases">
        <title>Spirosoma sp. HMF4905 genome sequencing and assembly.</title>
        <authorList>
            <person name="Kang H."/>
            <person name="Cha I."/>
            <person name="Kim H."/>
            <person name="Joh K."/>
        </authorList>
    </citation>
    <scope>NUCLEOTIDE SEQUENCE [LARGE SCALE GENOMIC DNA]</scope>
    <source>
        <strain evidence="8 9">HMF4905</strain>
    </source>
</reference>
<dbReference type="PRINTS" id="PR00344">
    <property type="entry name" value="BCTRLSENSOR"/>
</dbReference>
<dbReference type="Gene3D" id="3.30.565.10">
    <property type="entry name" value="Histidine kinase-like ATPase, C-terminal domain"/>
    <property type="match status" value="1"/>
</dbReference>
<dbReference type="GO" id="GO:0000155">
    <property type="term" value="F:phosphorelay sensor kinase activity"/>
    <property type="evidence" value="ECO:0007669"/>
    <property type="project" value="InterPro"/>
</dbReference>
<feature type="domain" description="Histidine kinase" evidence="7">
    <location>
        <begin position="465"/>
        <end position="704"/>
    </location>
</feature>
<evidence type="ECO:0000256" key="6">
    <source>
        <dbReference type="SAM" id="SignalP"/>
    </source>
</evidence>
<dbReference type="InterPro" id="IPR005467">
    <property type="entry name" value="His_kinase_dom"/>
</dbReference>
<dbReference type="Gene3D" id="1.10.287.130">
    <property type="match status" value="1"/>
</dbReference>
<evidence type="ECO:0000256" key="4">
    <source>
        <dbReference type="SAM" id="Coils"/>
    </source>
</evidence>
<dbReference type="Pfam" id="PF02518">
    <property type="entry name" value="HATPase_c"/>
    <property type="match status" value="1"/>
</dbReference>
<evidence type="ECO:0000313" key="9">
    <source>
        <dbReference type="Proteomes" id="UP000436006"/>
    </source>
</evidence>
<dbReference type="RefSeq" id="WP_157590694.1">
    <property type="nucleotide sequence ID" value="NZ_WPIN01000028.1"/>
</dbReference>
<keyword evidence="3" id="KW-0597">Phosphoprotein</keyword>
<feature type="transmembrane region" description="Helical" evidence="5">
    <location>
        <begin position="204"/>
        <end position="225"/>
    </location>
</feature>
<evidence type="ECO:0000256" key="3">
    <source>
        <dbReference type="ARBA" id="ARBA00022553"/>
    </source>
</evidence>
<feature type="transmembrane region" description="Helical" evidence="5">
    <location>
        <begin position="320"/>
        <end position="337"/>
    </location>
</feature>
<sequence>MKTHLIGCLLLFFFFNRSLAQDTTLVLNKGMMPDQLIDLAMTTGWFYKAGHNPAWARPNLNTSNWLKRNPSTLSIKDADSTGRLEGWFRLRIRLDSSFSNLPLSLKKFGWSAADLYLDGYLLTSLGSTGALGKPYQDYNTGSWKRGFDPPFSVQLIPQREHLLAIHWVGHVSPLLSTRLKSSEQIFLVGPQAAANIQNEIKADAIYFTIWLIIPLLMTALSRLIPAQSIHEKNIFRLLTISGTLYSLSYLCLFIELFNVRFEIQFITFYLSWFLFYLVAAFSVITLSHILGRPLSVWFSSLVMFISVIGGGWTVYTRDNMGGSVSNILLAFVAVWLLGSSWKNVRGVQWATVVGTILSFFFYIVYASVIVGLFSFDDELPQTGAAISEPLAFLVYIVLRYREILTEVRVQATAVVQVTQEKNELLATQNQRLEHQVEVRTAELKASQAQLIQKEKLASLGELTAGIAHEIQNPLNFVNNFSEVSAELIEELKEEAQAGNTDEVMAIADDLTSNLQKIHHHGGRASSIVKGMLEHSRTESGDKQPTNLNALADEYLKIAYHGLRAKDKDFICELVTDFDPSLGPVDVVSQEIGRVLLNLYNNAFYAVYEKQKTAPADYQPAVSVRTQRSESGVEIRVKDNGTGIPESVKAKIFQPFFTTKPTGEGTGLGLSLSYDIVTKGHGGILTVESLPGQGTEFVITLPTKV</sequence>
<dbReference type="InterPro" id="IPR004358">
    <property type="entry name" value="Sig_transdc_His_kin-like_C"/>
</dbReference>
<keyword evidence="5" id="KW-0812">Transmembrane</keyword>
<dbReference type="InterPro" id="IPR036890">
    <property type="entry name" value="HATPase_C_sf"/>
</dbReference>
<dbReference type="Proteomes" id="UP000436006">
    <property type="component" value="Unassembled WGS sequence"/>
</dbReference>
<gene>
    <name evidence="8" type="ORF">GO755_38130</name>
</gene>
<protein>
    <recommendedName>
        <fullName evidence="2">histidine kinase</fullName>
        <ecNumber evidence="2">2.7.13.3</ecNumber>
    </recommendedName>
</protein>
<evidence type="ECO:0000313" key="8">
    <source>
        <dbReference type="EMBL" id="MVM35895.1"/>
    </source>
</evidence>
<keyword evidence="8" id="KW-0808">Transferase</keyword>
<feature type="transmembrane region" description="Helical" evidence="5">
    <location>
        <begin position="263"/>
        <end position="284"/>
    </location>
</feature>
<dbReference type="SUPFAM" id="SSF47384">
    <property type="entry name" value="Homodimeric domain of signal transducing histidine kinase"/>
    <property type="match status" value="1"/>
</dbReference>
<evidence type="ECO:0000256" key="1">
    <source>
        <dbReference type="ARBA" id="ARBA00000085"/>
    </source>
</evidence>
<feature type="signal peptide" evidence="6">
    <location>
        <begin position="1"/>
        <end position="20"/>
    </location>
</feature>
<dbReference type="SMART" id="SM00388">
    <property type="entry name" value="HisKA"/>
    <property type="match status" value="1"/>
</dbReference>
<feature type="chain" id="PRO_5029550831" description="histidine kinase" evidence="6">
    <location>
        <begin position="21"/>
        <end position="704"/>
    </location>
</feature>
<name>A0A7K1SQ06_9BACT</name>
<dbReference type="PANTHER" id="PTHR43065">
    <property type="entry name" value="SENSOR HISTIDINE KINASE"/>
    <property type="match status" value="1"/>
</dbReference>